<evidence type="ECO:0000256" key="1">
    <source>
        <dbReference type="SAM" id="SignalP"/>
    </source>
</evidence>
<evidence type="ECO:0000313" key="3">
    <source>
        <dbReference type="Proteomes" id="UP000823405"/>
    </source>
</evidence>
<feature type="chain" id="PRO_5040203443" description="Coth-domain-containing protein" evidence="1">
    <location>
        <begin position="18"/>
        <end position="633"/>
    </location>
</feature>
<evidence type="ECO:0000313" key="2">
    <source>
        <dbReference type="EMBL" id="KAG0307070.1"/>
    </source>
</evidence>
<sequence>MVRFLLGLTACAAMAMADVTFNVVGLHEDAGDSFGVMVNGKLTKLTTTMETYPLWSANVAGVNAPLTYKYVHLEKNGKVNKQEKVERKLPQGAIHTPNEFFDRSHSLHNLPPLPQVFENKLEQNSPFFREGFIGNMFVEGDPAKIKFLNKGGAEFHPEPIKVSVQYIGANENIKISNVTFNLSGASAREYAKLAYKFKFPKKNRLLDLATVKLRSGETDPTMMREKLYIDILNSLGVPAQQATYVRLFLNNQPIGLYVAMEEMKKHWIKKVLHPNIKKVKAGALWKMNSCCGHEGNLEWLGPTTKSYVVGDIYKNILPGQNPKDNLMGDLIAFMKDLKDYDPKTVKDPIAYWEQRIDLDVFLRNMAMEHLAGAWDAYWKSGSNYQFYHDPITNKWIWFPTDFDDTFGTSYEGNIESYRAIPKRNAGGFESPLAQKLIMETPQINARFEQILKDIVNTVFKPEALAPRIQGYTEMIQEDIAWDRVQPRVSKGKNEKFTIEDLHKGLKMGVRDEWGLMNWIEKRTAEVQKSLKFKVQAGTASKAAMHTMTTLNSPFSDVDDNQAATISQASVPAGAGGDASKDAVPAITLPKKEGSSSTSGVPQKKDTKVASSAESLKSQWPVVGAAAAVVFFSF</sequence>
<organism evidence="2 3">
    <name type="scientific">Linnemannia gamsii</name>
    <dbReference type="NCBI Taxonomy" id="64522"/>
    <lineage>
        <taxon>Eukaryota</taxon>
        <taxon>Fungi</taxon>
        <taxon>Fungi incertae sedis</taxon>
        <taxon>Mucoromycota</taxon>
        <taxon>Mortierellomycotina</taxon>
        <taxon>Mortierellomycetes</taxon>
        <taxon>Mortierellales</taxon>
        <taxon>Mortierellaceae</taxon>
        <taxon>Linnemannia</taxon>
    </lineage>
</organism>
<proteinExistence type="predicted"/>
<dbReference type="Proteomes" id="UP000823405">
    <property type="component" value="Unassembled WGS sequence"/>
</dbReference>
<dbReference type="InterPro" id="IPR014867">
    <property type="entry name" value="Spore_coat_CotH_CotH2/3/7"/>
</dbReference>
<dbReference type="PANTHER" id="PTHR40050:SF1">
    <property type="entry name" value="INNER SPORE COAT PROTEIN H"/>
    <property type="match status" value="1"/>
</dbReference>
<comment type="caution">
    <text evidence="2">The sequence shown here is derived from an EMBL/GenBank/DDBJ whole genome shotgun (WGS) entry which is preliminary data.</text>
</comment>
<protein>
    <recommendedName>
        <fullName evidence="4">Coth-domain-containing protein</fullName>
    </recommendedName>
</protein>
<evidence type="ECO:0008006" key="4">
    <source>
        <dbReference type="Google" id="ProtNLM"/>
    </source>
</evidence>
<name>A0A9P6R090_9FUNG</name>
<dbReference type="PANTHER" id="PTHR40050">
    <property type="entry name" value="INNER SPORE COAT PROTEIN H"/>
    <property type="match status" value="1"/>
</dbReference>
<gene>
    <name evidence="2" type="ORF">BGZ97_000520</name>
</gene>
<dbReference type="AlphaFoldDB" id="A0A9P6R090"/>
<feature type="signal peptide" evidence="1">
    <location>
        <begin position="1"/>
        <end position="17"/>
    </location>
</feature>
<dbReference type="OrthoDB" id="10267127at2759"/>
<dbReference type="EMBL" id="JAAAIN010001095">
    <property type="protein sequence ID" value="KAG0307070.1"/>
    <property type="molecule type" value="Genomic_DNA"/>
</dbReference>
<accession>A0A9P6R090</accession>
<reference evidence="2" key="1">
    <citation type="journal article" date="2020" name="Fungal Divers.">
        <title>Resolving the Mortierellaceae phylogeny through synthesis of multi-gene phylogenetics and phylogenomics.</title>
        <authorList>
            <person name="Vandepol N."/>
            <person name="Liber J."/>
            <person name="Desiro A."/>
            <person name="Na H."/>
            <person name="Kennedy M."/>
            <person name="Barry K."/>
            <person name="Grigoriev I.V."/>
            <person name="Miller A.N."/>
            <person name="O'Donnell K."/>
            <person name="Stajich J.E."/>
            <person name="Bonito G."/>
        </authorList>
    </citation>
    <scope>NUCLEOTIDE SEQUENCE</scope>
    <source>
        <strain evidence="2">NVP60</strain>
    </source>
</reference>
<keyword evidence="1" id="KW-0732">Signal</keyword>
<dbReference type="Pfam" id="PF08757">
    <property type="entry name" value="CotH"/>
    <property type="match status" value="1"/>
</dbReference>
<keyword evidence="3" id="KW-1185">Reference proteome</keyword>